<dbReference type="Pfam" id="PF13684">
    <property type="entry name" value="FakA-like_C"/>
    <property type="match status" value="1"/>
</dbReference>
<dbReference type="EMBL" id="JANKBY010000270">
    <property type="protein sequence ID" value="MCR1824240.1"/>
    <property type="molecule type" value="Genomic_DNA"/>
</dbReference>
<gene>
    <name evidence="2" type="ORF">NSA58_15765</name>
</gene>
<accession>A0A9X2MCT3</accession>
<evidence type="ECO:0000259" key="1">
    <source>
        <dbReference type="Pfam" id="PF13684"/>
    </source>
</evidence>
<keyword evidence="3" id="KW-1185">Reference proteome</keyword>
<name>A0A9X2MCT3_9FIRM</name>
<dbReference type="AlphaFoldDB" id="A0A9X2MCT3"/>
<comment type="caution">
    <text evidence="2">The sequence shown here is derived from an EMBL/GenBank/DDBJ whole genome shotgun (WGS) entry which is preliminary data.</text>
</comment>
<organism evidence="2 3">
    <name type="scientific">Terrisporobacter muris</name>
    <dbReference type="NCBI Taxonomy" id="2963284"/>
    <lineage>
        <taxon>Bacteria</taxon>
        <taxon>Bacillati</taxon>
        <taxon>Bacillota</taxon>
        <taxon>Clostridia</taxon>
        <taxon>Peptostreptococcales</taxon>
        <taxon>Peptostreptococcaceae</taxon>
        <taxon>Terrisporobacter</taxon>
    </lineage>
</organism>
<feature type="non-terminal residue" evidence="2">
    <location>
        <position position="1"/>
    </location>
</feature>
<dbReference type="Proteomes" id="UP001140817">
    <property type="component" value="Unassembled WGS sequence"/>
</dbReference>
<reference evidence="2" key="1">
    <citation type="submission" date="2022-07" db="EMBL/GenBank/DDBJ databases">
        <title>Enhanced cultured diversity of the mouse gut microbiota enables custom-made synthetic communities.</title>
        <authorList>
            <person name="Afrizal A."/>
        </authorList>
    </citation>
    <scope>NUCLEOTIDE SEQUENCE</scope>
    <source>
        <strain evidence="2">DSM 29186</strain>
    </source>
</reference>
<sequence>TTDLVEKLVDEDSAIITLFYGEDTSEEDAEALRDSLEEKFEDC</sequence>
<dbReference type="RefSeq" id="WP_257560662.1">
    <property type="nucleotide sequence ID" value="NZ_JANKBY010000270.1"/>
</dbReference>
<proteinExistence type="predicted"/>
<dbReference type="InterPro" id="IPR033470">
    <property type="entry name" value="FakA-like_C"/>
</dbReference>
<feature type="domain" description="Fatty acid kinase subunit A-like C-terminal" evidence="1">
    <location>
        <begin position="2"/>
        <end position="43"/>
    </location>
</feature>
<evidence type="ECO:0000313" key="3">
    <source>
        <dbReference type="Proteomes" id="UP001140817"/>
    </source>
</evidence>
<evidence type="ECO:0000313" key="2">
    <source>
        <dbReference type="EMBL" id="MCR1824240.1"/>
    </source>
</evidence>
<protein>
    <recommendedName>
        <fullName evidence="1">Fatty acid kinase subunit A-like C-terminal domain-containing protein</fullName>
    </recommendedName>
</protein>